<dbReference type="Proteomes" id="UP000006094">
    <property type="component" value="Chromosome"/>
</dbReference>
<feature type="domain" description="Carboxyltransferase" evidence="4">
    <location>
        <begin position="3"/>
        <end position="204"/>
    </location>
</feature>
<dbReference type="eggNOG" id="COG2049">
    <property type="taxonomic scope" value="Bacteria"/>
</dbReference>
<dbReference type="Pfam" id="PF02682">
    <property type="entry name" value="CT_C_D"/>
    <property type="match status" value="1"/>
</dbReference>
<keyword evidence="2" id="KW-0378">Hydrolase</keyword>
<keyword evidence="1" id="KW-0547">Nucleotide-binding</keyword>
<reference evidence="5 6" key="1">
    <citation type="journal article" date="2012" name="PLoS ONE">
        <title>The purine-utilizing bacterium Clostridium acidurici 9a: a genome-guided metabolic reconsideration.</title>
        <authorList>
            <person name="Hartwich K."/>
            <person name="Poehlein A."/>
            <person name="Daniel R."/>
        </authorList>
    </citation>
    <scope>NUCLEOTIDE SEQUENCE [LARGE SCALE GENOMIC DNA]</scope>
    <source>
        <strain evidence="6">ATCC 7906 / DSM 604 / BCRC 14475 / CIP 104303 / KCTC 5404 / NCIMB 10678 / 9a</strain>
    </source>
</reference>
<dbReference type="PATRIC" id="fig|1128398.3.peg.2248"/>
<sequence>MTTKYLYSGDRGLTIEFGDMILEEINKKVMNMKNLIESSNINGIEEVVPTYRSILVYYNPFKIKYDILVSQLRNIENNSSKQELKDSLVIEIPTVYGDIYGSDIEKVAKFNKLTIQEVIKIHTSREYLIYMLGFTPGFPYLGGMDERLTTPRIETPRIKINAGSVGIAGKQTGIYPIESPGGWNLIGRTPVKLYNPYRVDPILLKPGNYIRFVEISKEEYSYIEHKVNNDIYTCNTYLKRSE</sequence>
<dbReference type="RefSeq" id="WP_014968315.1">
    <property type="nucleotide sequence ID" value="NC_018664.1"/>
</dbReference>
<evidence type="ECO:0000256" key="3">
    <source>
        <dbReference type="ARBA" id="ARBA00022840"/>
    </source>
</evidence>
<dbReference type="Gene3D" id="3.30.1360.40">
    <property type="match status" value="1"/>
</dbReference>
<dbReference type="NCBIfam" id="TIGR00370">
    <property type="entry name" value="5-oxoprolinase subunit PxpB"/>
    <property type="match status" value="1"/>
</dbReference>
<dbReference type="OrthoDB" id="9778567at2"/>
<dbReference type="InterPro" id="IPR010016">
    <property type="entry name" value="PxpB"/>
</dbReference>
<organism evidence="5 6">
    <name type="scientific">Gottschalkia acidurici (strain ATCC 7906 / DSM 604 / BCRC 14475 / CIP 104303 / KCTC 5404 / NCIMB 10678 / 9a)</name>
    <name type="common">Clostridium acidurici</name>
    <dbReference type="NCBI Taxonomy" id="1128398"/>
    <lineage>
        <taxon>Bacteria</taxon>
        <taxon>Bacillati</taxon>
        <taxon>Bacillota</taxon>
        <taxon>Tissierellia</taxon>
        <taxon>Tissierellales</taxon>
        <taxon>Gottschalkiaceae</taxon>
        <taxon>Gottschalkia</taxon>
    </lineage>
</organism>
<dbReference type="SMART" id="SM00796">
    <property type="entry name" value="AHS1"/>
    <property type="match status" value="1"/>
</dbReference>
<proteinExistence type="predicted"/>
<dbReference type="KEGG" id="cad:Curi_c21760"/>
<dbReference type="GO" id="GO:0016787">
    <property type="term" value="F:hydrolase activity"/>
    <property type="evidence" value="ECO:0007669"/>
    <property type="project" value="UniProtKB-KW"/>
</dbReference>
<gene>
    <name evidence="5" type="primary">kipI</name>
    <name evidence="5" type="ordered locus">Curi_c21760</name>
</gene>
<evidence type="ECO:0000256" key="2">
    <source>
        <dbReference type="ARBA" id="ARBA00022801"/>
    </source>
</evidence>
<name>K0B0Y3_GOTA9</name>
<evidence type="ECO:0000259" key="4">
    <source>
        <dbReference type="SMART" id="SM00796"/>
    </source>
</evidence>
<dbReference type="SUPFAM" id="SSF160467">
    <property type="entry name" value="PH0987 N-terminal domain-like"/>
    <property type="match status" value="1"/>
</dbReference>
<dbReference type="InterPro" id="IPR029000">
    <property type="entry name" value="Cyclophilin-like_dom_sf"/>
</dbReference>
<dbReference type="STRING" id="1128398.Curi_c21760"/>
<evidence type="ECO:0000313" key="5">
    <source>
        <dbReference type="EMBL" id="AFS79179.1"/>
    </source>
</evidence>
<dbReference type="PANTHER" id="PTHR34698:SF2">
    <property type="entry name" value="5-OXOPROLINASE SUBUNIT B"/>
    <property type="match status" value="1"/>
</dbReference>
<dbReference type="AlphaFoldDB" id="K0B0Y3"/>
<dbReference type="SUPFAM" id="SSF50891">
    <property type="entry name" value="Cyclophilin-like"/>
    <property type="match status" value="1"/>
</dbReference>
<dbReference type="HOGENOM" id="CLU_020207_1_0_9"/>
<dbReference type="EMBL" id="CP003326">
    <property type="protein sequence ID" value="AFS79179.1"/>
    <property type="molecule type" value="Genomic_DNA"/>
</dbReference>
<evidence type="ECO:0000313" key="6">
    <source>
        <dbReference type="Proteomes" id="UP000006094"/>
    </source>
</evidence>
<dbReference type="GO" id="GO:0005524">
    <property type="term" value="F:ATP binding"/>
    <property type="evidence" value="ECO:0007669"/>
    <property type="project" value="UniProtKB-KW"/>
</dbReference>
<keyword evidence="6" id="KW-1185">Reference proteome</keyword>
<dbReference type="PANTHER" id="PTHR34698">
    <property type="entry name" value="5-OXOPROLINASE SUBUNIT B"/>
    <property type="match status" value="1"/>
</dbReference>
<evidence type="ECO:0000256" key="1">
    <source>
        <dbReference type="ARBA" id="ARBA00022741"/>
    </source>
</evidence>
<dbReference type="Gene3D" id="2.40.100.10">
    <property type="entry name" value="Cyclophilin-like"/>
    <property type="match status" value="1"/>
</dbReference>
<accession>K0B0Y3</accession>
<protein>
    <submittedName>
        <fullName evidence="5">Kinase A inhibitor</fullName>
    </submittedName>
</protein>
<dbReference type="InterPro" id="IPR003833">
    <property type="entry name" value="CT_C_D"/>
</dbReference>
<keyword evidence="3" id="KW-0067">ATP-binding</keyword>